<dbReference type="EMBL" id="JAEAOA010000599">
    <property type="protein sequence ID" value="KAK3600127.1"/>
    <property type="molecule type" value="Genomic_DNA"/>
</dbReference>
<organism evidence="1 2">
    <name type="scientific">Potamilus streckersoni</name>
    <dbReference type="NCBI Taxonomy" id="2493646"/>
    <lineage>
        <taxon>Eukaryota</taxon>
        <taxon>Metazoa</taxon>
        <taxon>Spiralia</taxon>
        <taxon>Lophotrochozoa</taxon>
        <taxon>Mollusca</taxon>
        <taxon>Bivalvia</taxon>
        <taxon>Autobranchia</taxon>
        <taxon>Heteroconchia</taxon>
        <taxon>Palaeoheterodonta</taxon>
        <taxon>Unionida</taxon>
        <taxon>Unionoidea</taxon>
        <taxon>Unionidae</taxon>
        <taxon>Ambleminae</taxon>
        <taxon>Lampsilini</taxon>
        <taxon>Potamilus</taxon>
    </lineage>
</organism>
<reference evidence="1" key="1">
    <citation type="journal article" date="2021" name="Genome Biol. Evol.">
        <title>A High-Quality Reference Genome for a Parasitic Bivalve with Doubly Uniparental Inheritance (Bivalvia: Unionida).</title>
        <authorList>
            <person name="Smith C.H."/>
        </authorList>
    </citation>
    <scope>NUCLEOTIDE SEQUENCE</scope>
    <source>
        <strain evidence="1">CHS0354</strain>
    </source>
</reference>
<reference evidence="1" key="2">
    <citation type="journal article" date="2021" name="Genome Biol. Evol.">
        <title>Developing a high-quality reference genome for a parasitic bivalve with doubly uniparental inheritance (Bivalvia: Unionida).</title>
        <authorList>
            <person name="Smith C.H."/>
        </authorList>
    </citation>
    <scope>NUCLEOTIDE SEQUENCE</scope>
    <source>
        <strain evidence="1">CHS0354</strain>
        <tissue evidence="1">Mantle</tissue>
    </source>
</reference>
<proteinExistence type="predicted"/>
<dbReference type="Proteomes" id="UP001195483">
    <property type="component" value="Unassembled WGS sequence"/>
</dbReference>
<gene>
    <name evidence="1" type="ORF">CHS0354_009263</name>
</gene>
<accession>A0AAE0SXR9</accession>
<name>A0AAE0SXR9_9BIVA</name>
<evidence type="ECO:0000313" key="1">
    <source>
        <dbReference type="EMBL" id="KAK3600127.1"/>
    </source>
</evidence>
<protein>
    <submittedName>
        <fullName evidence="1">Uncharacterized protein</fullName>
    </submittedName>
</protein>
<reference evidence="1" key="3">
    <citation type="submission" date="2023-05" db="EMBL/GenBank/DDBJ databases">
        <authorList>
            <person name="Smith C.H."/>
        </authorList>
    </citation>
    <scope>NUCLEOTIDE SEQUENCE</scope>
    <source>
        <strain evidence="1">CHS0354</strain>
        <tissue evidence="1">Mantle</tissue>
    </source>
</reference>
<dbReference type="AlphaFoldDB" id="A0AAE0SXR9"/>
<evidence type="ECO:0000313" key="2">
    <source>
        <dbReference type="Proteomes" id="UP001195483"/>
    </source>
</evidence>
<keyword evidence="2" id="KW-1185">Reference proteome</keyword>
<sequence>MDPQRAKNGNINIEDTSYDLQPAETIDSYGHLTHIPDLIGKRYHLLEQENIQLETSADNKDTANVVTSNVAEDKENHYNSEYSTLSSRIIAKLRDRDETETLPSFQMISTDKTRQLKQNYYVKVAVLIDSALWQL</sequence>
<comment type="caution">
    <text evidence="1">The sequence shown here is derived from an EMBL/GenBank/DDBJ whole genome shotgun (WGS) entry which is preliminary data.</text>
</comment>